<evidence type="ECO:0000256" key="3">
    <source>
        <dbReference type="ARBA" id="ARBA00023125"/>
    </source>
</evidence>
<dbReference type="PROSITE" id="PS50888">
    <property type="entry name" value="BHLH"/>
    <property type="match status" value="1"/>
</dbReference>
<keyword evidence="10" id="KW-1185">Reference proteome</keyword>
<dbReference type="EMBL" id="BAAFST010000005">
    <property type="protein sequence ID" value="GAB1290269.1"/>
    <property type="molecule type" value="Genomic_DNA"/>
</dbReference>
<name>A0ABQ0ET98_APOSI</name>
<keyword evidence="3" id="KW-0238">DNA-binding</keyword>
<evidence type="ECO:0000256" key="4">
    <source>
        <dbReference type="ARBA" id="ARBA00023163"/>
    </source>
</evidence>
<proteinExistence type="predicted"/>
<dbReference type="CDD" id="cd19689">
    <property type="entry name" value="bHLHzip_MLXIPL"/>
    <property type="match status" value="1"/>
</dbReference>
<feature type="coiled-coil region" evidence="6">
    <location>
        <begin position="722"/>
        <end position="756"/>
    </location>
</feature>
<dbReference type="InterPro" id="IPR052207">
    <property type="entry name" value="Max-like/E-box_TFs"/>
</dbReference>
<dbReference type="InterPro" id="IPR011598">
    <property type="entry name" value="bHLH_dom"/>
</dbReference>
<evidence type="ECO:0000256" key="2">
    <source>
        <dbReference type="ARBA" id="ARBA00023015"/>
    </source>
</evidence>
<gene>
    <name evidence="9" type="ORF">APTSU1_000549900</name>
</gene>
<evidence type="ECO:0000256" key="7">
    <source>
        <dbReference type="SAM" id="MobiDB-lite"/>
    </source>
</evidence>
<feature type="domain" description="BHLH" evidence="8">
    <location>
        <begin position="671"/>
        <end position="725"/>
    </location>
</feature>
<dbReference type="InterPro" id="IPR036638">
    <property type="entry name" value="HLH_DNA-bd_sf"/>
</dbReference>
<comment type="caution">
    <text evidence="9">The sequence shown here is derived from an EMBL/GenBank/DDBJ whole genome shotgun (WGS) entry which is preliminary data.</text>
</comment>
<dbReference type="PANTHER" id="PTHR15741:SF14">
    <property type="entry name" value="CARBOHYDRATE-RESPONSIVE ELEMENT-BINDING PROTEIN"/>
    <property type="match status" value="1"/>
</dbReference>
<accession>A0ABQ0ET98</accession>
<feature type="compositionally biased region" description="Low complexity" evidence="7">
    <location>
        <begin position="519"/>
        <end position="537"/>
    </location>
</feature>
<dbReference type="SUPFAM" id="SSF47459">
    <property type="entry name" value="HLH, helix-loop-helix DNA-binding domain"/>
    <property type="match status" value="1"/>
</dbReference>
<dbReference type="Gene3D" id="4.10.280.10">
    <property type="entry name" value="Helix-loop-helix DNA-binding domain"/>
    <property type="match status" value="1"/>
</dbReference>
<dbReference type="Proteomes" id="UP001623349">
    <property type="component" value="Unassembled WGS sequence"/>
</dbReference>
<protein>
    <submittedName>
        <fullName evidence="9">Carbohydrate-responsive element-binding protein</fullName>
    </submittedName>
</protein>
<keyword evidence="6" id="KW-0175">Coiled coil</keyword>
<feature type="region of interest" description="Disordered" evidence="7">
    <location>
        <begin position="459"/>
        <end position="538"/>
    </location>
</feature>
<feature type="compositionally biased region" description="Pro residues" evidence="7">
    <location>
        <begin position="469"/>
        <end position="479"/>
    </location>
</feature>
<organism evidence="9 10">
    <name type="scientific">Apodemus speciosus</name>
    <name type="common">Large Japanese field mouse</name>
    <dbReference type="NCBI Taxonomy" id="105296"/>
    <lineage>
        <taxon>Eukaryota</taxon>
        <taxon>Metazoa</taxon>
        <taxon>Chordata</taxon>
        <taxon>Craniata</taxon>
        <taxon>Vertebrata</taxon>
        <taxon>Euteleostomi</taxon>
        <taxon>Mammalia</taxon>
        <taxon>Eutheria</taxon>
        <taxon>Euarchontoglires</taxon>
        <taxon>Glires</taxon>
        <taxon>Rodentia</taxon>
        <taxon>Myomorpha</taxon>
        <taxon>Muroidea</taxon>
        <taxon>Muridae</taxon>
        <taxon>Murinae</taxon>
        <taxon>Apodemus</taxon>
    </lineage>
</organism>
<evidence type="ECO:0000256" key="6">
    <source>
        <dbReference type="SAM" id="Coils"/>
    </source>
</evidence>
<feature type="region of interest" description="Disordered" evidence="7">
    <location>
        <begin position="562"/>
        <end position="581"/>
    </location>
</feature>
<dbReference type="SMART" id="SM00353">
    <property type="entry name" value="HLH"/>
    <property type="match status" value="1"/>
</dbReference>
<keyword evidence="4" id="KW-0804">Transcription</keyword>
<feature type="compositionally biased region" description="Low complexity" evidence="7">
    <location>
        <begin position="376"/>
        <end position="388"/>
    </location>
</feature>
<evidence type="ECO:0000313" key="9">
    <source>
        <dbReference type="EMBL" id="GAB1290269.1"/>
    </source>
</evidence>
<evidence type="ECO:0000313" key="10">
    <source>
        <dbReference type="Proteomes" id="UP001623349"/>
    </source>
</evidence>
<feature type="region of interest" description="Disordered" evidence="7">
    <location>
        <begin position="368"/>
        <end position="401"/>
    </location>
</feature>
<evidence type="ECO:0000259" key="8">
    <source>
        <dbReference type="PROSITE" id="PS50888"/>
    </source>
</evidence>
<dbReference type="Pfam" id="PF00010">
    <property type="entry name" value="HLH"/>
    <property type="match status" value="1"/>
</dbReference>
<evidence type="ECO:0000256" key="1">
    <source>
        <dbReference type="ARBA" id="ARBA00004123"/>
    </source>
</evidence>
<keyword evidence="5" id="KW-0539">Nucleus</keyword>
<sequence>MVPRVVPSPDSDSDTDLEDPSPRRSAGGLHRSQVIHSGHFMVSSPHSDSLTRRRDQEGPVGLADFGPRSIDPTLTRLFECLSLAYSGKLVSPKWKNFKGLKLLCRDKIRLNNAIWRAWYIQYVQRRKSPVCGFVTPLQGSEADEHRKPQAVVLEGNYWKRRIEVVMREYHKWRIYYKKRLRKSSREGDFLAPKQIPGCAGTRSVDQADLKLRDLPGLGLKMCNAPAAVAAAATTITARAGGWPPPERWCEQLFSSVVPVLLGGSEEEPGGRQLLDLDCFLSDISDTLFTMTQPSPSSLQLSPEDAYVGNADMIQPDLTPLQPSLDDFMEISDFFTNYRPPQTPTSSNFLEPPSFGPMADSLFGGGILAPEMPPPASSSSSSGMTPLSGNARLQARNSCSGPLDPSTFLSSEFLLPEDPKTKIPPAPAPTPLLSYPHPVKPLFSARFPFTSVPPAPGVSTLPAPTTFDPTPQPGPGPAPFPVDHLPHGYLEPVFGPHFTVPQGMQPRGKPSSPSLGGRKASPPTLASATTSPSATATARDNNPCLTQLLRSCLYPAKPEQALESPAVPSTLLRPPESPQDTVSEMPRARAFFPPIPVPTPPRPPPGPATLAPPRSLVVPKAERLSPPASSGSERRLSGDLNSIQPPGALSVHLSPPQTVLSRGRVDNSKMENRRITHISAEQKRRFNIKLGFDTLHGLVSTLSAQPSLKVSKATTLQKTAEYILMLQQERAAMQEEAQQLRDEIEELNAAINLCQQQLPATGVPITHQRFDQMRDMFDDYVRTRTLHNWKFWVVSLFGLVA</sequence>
<evidence type="ECO:0000256" key="5">
    <source>
        <dbReference type="ARBA" id="ARBA00023242"/>
    </source>
</evidence>
<feature type="region of interest" description="Disordered" evidence="7">
    <location>
        <begin position="1"/>
        <end position="65"/>
    </location>
</feature>
<keyword evidence="2" id="KW-0805">Transcription regulation</keyword>
<dbReference type="CDD" id="cd21771">
    <property type="entry name" value="NES2-NLS_ChREBP"/>
    <property type="match status" value="1"/>
</dbReference>
<reference evidence="9 10" key="1">
    <citation type="submission" date="2024-08" db="EMBL/GenBank/DDBJ databases">
        <title>The draft genome of Apodemus speciosus.</title>
        <authorList>
            <person name="Nabeshima K."/>
            <person name="Suzuki S."/>
            <person name="Onuma M."/>
        </authorList>
    </citation>
    <scope>NUCLEOTIDE SEQUENCE [LARGE SCALE GENOMIC DNA]</scope>
    <source>
        <strain evidence="9">IB14-021</strain>
    </source>
</reference>
<comment type="subcellular location">
    <subcellularLocation>
        <location evidence="1">Nucleus</location>
    </subcellularLocation>
</comment>
<dbReference type="PANTHER" id="PTHR15741">
    <property type="entry name" value="BASIC HELIX-LOOP-HELIX ZIP TRANSCRIPTION FACTOR"/>
    <property type="match status" value="1"/>
</dbReference>